<dbReference type="EMBL" id="JAPCXC010000106">
    <property type="protein sequence ID" value="KAJ1605180.1"/>
    <property type="molecule type" value="Genomic_DNA"/>
</dbReference>
<accession>A0A9D5DED4</accession>
<name>A0A9D5DED4_9CRYT</name>
<reference evidence="2" key="1">
    <citation type="submission" date="2022-10" db="EMBL/GenBank/DDBJ databases">
        <title>Adaptive evolution leads to modifications in subtelomeric GC content in a zoonotic Cryptosporidium species.</title>
        <authorList>
            <person name="Li J."/>
            <person name="Feng Y."/>
            <person name="Xiao L."/>
        </authorList>
    </citation>
    <scope>NUCLEOTIDE SEQUENCE</scope>
    <source>
        <strain evidence="2">33844</strain>
    </source>
</reference>
<proteinExistence type="predicted"/>
<sequence length="309" mass="35229">MLKSAQLKYENSDDQALKDESVSLSWNSWYFFPEHIINVSLLSVESFIELDRGLSDLKVKDAIFKILEKFPSKVWSMPNTGSYSVTLTREIDPGHYIFIILNGIYDSISIQNLIEGGLVSKPIIVNQRPTKRQRIVLTYPKASRPFGFSEIINVNYKVFIGDKTTENQQNKVSIHIYSINPNDPSISEPKQSFETVGGEMSVFGLGMNECPAHYKVTVKMLQHPFHQDSSQYFWILPKSKLPLTLSNADLLSKRQLCIRQNNKYGMLPTPLELGILLVIIVINTIGMILLGLIINKLHRKRKLSRKTTK</sequence>
<comment type="caution">
    <text evidence="2">The sequence shown here is derived from an EMBL/GenBank/DDBJ whole genome shotgun (WGS) entry which is preliminary data.</text>
</comment>
<keyword evidence="1" id="KW-1133">Transmembrane helix</keyword>
<keyword evidence="1 2" id="KW-0812">Transmembrane</keyword>
<organism evidence="2">
    <name type="scientific">Cryptosporidium canis</name>
    <dbReference type="NCBI Taxonomy" id="195482"/>
    <lineage>
        <taxon>Eukaryota</taxon>
        <taxon>Sar</taxon>
        <taxon>Alveolata</taxon>
        <taxon>Apicomplexa</taxon>
        <taxon>Conoidasida</taxon>
        <taxon>Coccidia</taxon>
        <taxon>Eucoccidiorida</taxon>
        <taxon>Eimeriorina</taxon>
        <taxon>Cryptosporidiidae</taxon>
        <taxon>Cryptosporidium</taxon>
    </lineage>
</organism>
<evidence type="ECO:0000256" key="1">
    <source>
        <dbReference type="SAM" id="Phobius"/>
    </source>
</evidence>
<gene>
    <name evidence="2" type="ORF">OJ253_3276</name>
</gene>
<dbReference type="Proteomes" id="UP001067231">
    <property type="component" value="Unassembled WGS sequence"/>
</dbReference>
<dbReference type="AlphaFoldDB" id="A0A9D5DED4"/>
<evidence type="ECO:0000313" key="2">
    <source>
        <dbReference type="EMBL" id="KAJ1605180.1"/>
    </source>
</evidence>
<feature type="transmembrane region" description="Helical" evidence="1">
    <location>
        <begin position="273"/>
        <end position="295"/>
    </location>
</feature>
<protein>
    <submittedName>
        <fullName evidence="2">Transmembrane domain-containing protein</fullName>
    </submittedName>
</protein>
<dbReference type="OrthoDB" id="339406at2759"/>
<keyword evidence="1" id="KW-0472">Membrane</keyword>